<evidence type="ECO:0000313" key="4">
    <source>
        <dbReference type="Proteomes" id="UP000812966"/>
    </source>
</evidence>
<keyword evidence="1" id="KW-0472">Membrane</keyword>
<proteinExistence type="predicted"/>
<dbReference type="AlphaFoldDB" id="A0A8K0JKB4"/>
<dbReference type="PANTHER" id="PTHR13018">
    <property type="entry name" value="PROBABLE MEMBRANE PROTEIN DUF221-RELATED"/>
    <property type="match status" value="1"/>
</dbReference>
<feature type="transmembrane region" description="Helical" evidence="1">
    <location>
        <begin position="624"/>
        <end position="648"/>
    </location>
</feature>
<feature type="transmembrane region" description="Helical" evidence="1">
    <location>
        <begin position="793"/>
        <end position="816"/>
    </location>
</feature>
<feature type="domain" description="CSC1/OSCA1-like 7TM region" evidence="2">
    <location>
        <begin position="574"/>
        <end position="859"/>
    </location>
</feature>
<protein>
    <recommendedName>
        <fullName evidence="2">CSC1/OSCA1-like 7TM region domain-containing protein</fullName>
    </recommendedName>
</protein>
<feature type="transmembrane region" description="Helical" evidence="1">
    <location>
        <begin position="575"/>
        <end position="604"/>
    </location>
</feature>
<organism evidence="3 4">
    <name type="scientific">Filobasidium floriforme</name>
    <dbReference type="NCBI Taxonomy" id="5210"/>
    <lineage>
        <taxon>Eukaryota</taxon>
        <taxon>Fungi</taxon>
        <taxon>Dikarya</taxon>
        <taxon>Basidiomycota</taxon>
        <taxon>Agaricomycotina</taxon>
        <taxon>Tremellomycetes</taxon>
        <taxon>Filobasidiales</taxon>
        <taxon>Filobasidiaceae</taxon>
        <taxon>Filobasidium</taxon>
    </lineage>
</organism>
<feature type="transmembrane region" description="Helical" evidence="1">
    <location>
        <begin position="867"/>
        <end position="888"/>
    </location>
</feature>
<feature type="transmembrane region" description="Helical" evidence="1">
    <location>
        <begin position="669"/>
        <end position="692"/>
    </location>
</feature>
<evidence type="ECO:0000256" key="1">
    <source>
        <dbReference type="SAM" id="Phobius"/>
    </source>
</evidence>
<dbReference type="GO" id="GO:0005886">
    <property type="term" value="C:plasma membrane"/>
    <property type="evidence" value="ECO:0007669"/>
    <property type="project" value="TreeGrafter"/>
</dbReference>
<feature type="transmembrane region" description="Helical" evidence="1">
    <location>
        <begin position="125"/>
        <end position="145"/>
    </location>
</feature>
<evidence type="ECO:0000259" key="2">
    <source>
        <dbReference type="Pfam" id="PF02714"/>
    </source>
</evidence>
<dbReference type="Pfam" id="PF02714">
    <property type="entry name" value="RSN1_7TM"/>
    <property type="match status" value="1"/>
</dbReference>
<comment type="caution">
    <text evidence="3">The sequence shown here is derived from an EMBL/GenBank/DDBJ whole genome shotgun (WGS) entry which is preliminary data.</text>
</comment>
<keyword evidence="4" id="KW-1185">Reference proteome</keyword>
<keyword evidence="1" id="KW-0812">Transmembrane</keyword>
<dbReference type="EMBL" id="JABELV010000071">
    <property type="protein sequence ID" value="KAG7532193.1"/>
    <property type="molecule type" value="Genomic_DNA"/>
</dbReference>
<feature type="transmembrane region" description="Helical" evidence="1">
    <location>
        <begin position="197"/>
        <end position="218"/>
    </location>
</feature>
<dbReference type="GO" id="GO:0005227">
    <property type="term" value="F:calcium-activated cation channel activity"/>
    <property type="evidence" value="ECO:0007669"/>
    <property type="project" value="InterPro"/>
</dbReference>
<feature type="transmembrane region" description="Helical" evidence="1">
    <location>
        <begin position="38"/>
        <end position="59"/>
    </location>
</feature>
<feature type="transmembrane region" description="Helical" evidence="1">
    <location>
        <begin position="836"/>
        <end position="860"/>
    </location>
</feature>
<feature type="transmembrane region" description="Helical" evidence="1">
    <location>
        <begin position="729"/>
        <end position="748"/>
    </location>
</feature>
<sequence>MSSLSAQPTGTAVSLEESYKDVTEWYASRTTVNDASSFRVLAVSLLIMPWIVLGFFAFIKFNPNTFLTPRIRKPKGGVVDADFDPNGWLRNYFLKSEIDWLKYGIPYKKKPWSFDNIVVLRFTRVLFHLMCVIAVLAGTTLIPTYNTNTASMNTSFFNETYANATGTNAATSAADKAQSFLYFDQLNAKITNIDEELLWYPVGVCAAITLIVQLTLIYHTRSLTKLKCQWLASRGDVYLRTLIFRNLHGYGKKLSDQSFHERLQSSFQAMGLPAPDVTQSFKLKDSFAEGIVRTAFRKICCCGGSKSDETSGFLTGGGKRKALYHLTVRINKMITRLEKTVASYHMKREELAPIDGRMLSTTRAYPDGPVIRTIIKSLMSEKKGKTSILHVLAKSVRTSQTYRAIKARCTSLRSNCHKLRVNQLHAAIGALYSLVDKSGNNSEKAVTKCNLEWISTLVAKQEHPEARSAFLKFCEQLLKHRALRRQYAMRRKLKSAVKEEPDGYISCILPSIPVAYGALRAIKRLGHFRLLKGKDPDGGYTKIAVKDHIICAGPIRDQQWDSLGDTKLQALKRQIMFFVTFCSTVLIVTGPVTLLAAGTAKFAFIGRIFPFMEGWVDRHPQVVATISLVLPIVIMALVNGVLVPFLVEESAIFKGEISHSVMNRSVMKYLYFFQVCQTFVLFILFGSVVAFLTNFLQLLRSRQYDQILPSLLETMKHSPREITNSSTYWLAWLAMQSDFAFFGFLFGWKERFFRWWNDYCTKVPVPRDEFNLQLAEPFDLGYRMSNVIFQMTVALIMVPIAPLCAIIAIIMLFWTYSSYKFQILIICQDDWEGRGGVWETLCSLLQAGLGIMHVILAGVLAYHGQSWILPIGALAPLALLLLANPTIFKREHERLEMCEVVALMSLKFGSKADTEYDEKRPIGEKGGYNEKEGAGSFSLGSIQAACQTLLHVQQHQEEEQGEIKRLLSKTSSKRRFDNLKKLGRGDLEKARKALVNKKTDYFGHPALNPSMSHPFYNLILEVKHGKSFIMQFTFEIRWKAACGDKKATVAGHWLLTGILRVTEKGLVPKPTGKITMRSWVVQVSDSLLELWAKKPKHVESFFKEAFRPGEADKYTVSGT</sequence>
<keyword evidence="1" id="KW-1133">Transmembrane helix</keyword>
<dbReference type="InterPro" id="IPR045122">
    <property type="entry name" value="Csc1-like"/>
</dbReference>
<name>A0A8K0JKB4_9TREE</name>
<evidence type="ECO:0000313" key="3">
    <source>
        <dbReference type="EMBL" id="KAG7532193.1"/>
    </source>
</evidence>
<gene>
    <name evidence="3" type="ORF">FFLO_03742</name>
</gene>
<dbReference type="InterPro" id="IPR003864">
    <property type="entry name" value="CSC1/OSCA1-like_7TM"/>
</dbReference>
<accession>A0A8K0JKB4</accession>
<dbReference type="Proteomes" id="UP000812966">
    <property type="component" value="Unassembled WGS sequence"/>
</dbReference>
<reference evidence="3" key="1">
    <citation type="submission" date="2020-04" db="EMBL/GenBank/DDBJ databases">
        <title>Analysis of mating type loci in Filobasidium floriforme.</title>
        <authorList>
            <person name="Nowrousian M."/>
        </authorList>
    </citation>
    <scope>NUCLEOTIDE SEQUENCE</scope>
    <source>
        <strain evidence="3">CBS 6242</strain>
    </source>
</reference>